<dbReference type="PANTHER" id="PTHR46066">
    <property type="entry name" value="CHITINASE DOMAIN-CONTAINING PROTEIN 1 FAMILY MEMBER"/>
    <property type="match status" value="1"/>
</dbReference>
<evidence type="ECO:0000313" key="2">
    <source>
        <dbReference type="EMBL" id="GAG10821.1"/>
    </source>
</evidence>
<reference evidence="2" key="1">
    <citation type="journal article" date="2014" name="Front. Microbiol.">
        <title>High frequency of phylogenetically diverse reductive dehalogenase-homologous genes in deep subseafloor sedimentary metagenomes.</title>
        <authorList>
            <person name="Kawai M."/>
            <person name="Futagami T."/>
            <person name="Toyoda A."/>
            <person name="Takaki Y."/>
            <person name="Nishi S."/>
            <person name="Hori S."/>
            <person name="Arai W."/>
            <person name="Tsubouchi T."/>
            <person name="Morono Y."/>
            <person name="Uchiyama I."/>
            <person name="Ito T."/>
            <person name="Fujiyama A."/>
            <person name="Inagaki F."/>
            <person name="Takami H."/>
        </authorList>
    </citation>
    <scope>NUCLEOTIDE SEQUENCE</scope>
    <source>
        <strain evidence="2">Expedition CK06-06</strain>
    </source>
</reference>
<dbReference type="AlphaFoldDB" id="X0WDR9"/>
<protein>
    <recommendedName>
        <fullName evidence="1">GH18 domain-containing protein</fullName>
    </recommendedName>
</protein>
<sequence>NDAEPYHTLDLYTWTGEEWQWLPGHVIAEDDVIVARLSSVPSTVAVMQTKPTSPIVSTELSTGDTVPPEGEEVLVGLNLQRLCLSDEGKIEGDIGSLRRAGQTTSCLILPTLRNWSEEGGIRSDLVNNMLHNTALREKHIAGIVGLAVDSACGGIDIDYRGVNVELRDAFSLLITELAERLHENGKLLTLRVAAPRLRAEGGWETGAYDWRALGQAVDALKIPVPADPEAYAPGGWMESLLDWAVGEVNRCKIQPVISTHSLERVGDTIIR</sequence>
<comment type="caution">
    <text evidence="2">The sequence shown here is derived from an EMBL/GenBank/DDBJ whole genome shotgun (WGS) entry which is preliminary data.</text>
</comment>
<dbReference type="Gene3D" id="3.20.20.80">
    <property type="entry name" value="Glycosidases"/>
    <property type="match status" value="1"/>
</dbReference>
<dbReference type="SUPFAM" id="SSF51445">
    <property type="entry name" value="(Trans)glycosidases"/>
    <property type="match status" value="1"/>
</dbReference>
<feature type="non-terminal residue" evidence="2">
    <location>
        <position position="1"/>
    </location>
</feature>
<proteinExistence type="predicted"/>
<dbReference type="InterPro" id="IPR017853">
    <property type="entry name" value="GH"/>
</dbReference>
<gene>
    <name evidence="2" type="ORF">S01H1_35320</name>
</gene>
<dbReference type="InterPro" id="IPR001223">
    <property type="entry name" value="Glyco_hydro18_cat"/>
</dbReference>
<feature type="non-terminal residue" evidence="2">
    <location>
        <position position="271"/>
    </location>
</feature>
<name>X0WDR9_9ZZZZ</name>
<feature type="domain" description="GH18" evidence="1">
    <location>
        <begin position="49"/>
        <end position="271"/>
    </location>
</feature>
<evidence type="ECO:0000259" key="1">
    <source>
        <dbReference type="PROSITE" id="PS51910"/>
    </source>
</evidence>
<dbReference type="PANTHER" id="PTHR46066:SF2">
    <property type="entry name" value="CHITINASE DOMAIN-CONTAINING PROTEIN 1"/>
    <property type="match status" value="1"/>
</dbReference>
<dbReference type="PROSITE" id="PS51910">
    <property type="entry name" value="GH18_2"/>
    <property type="match status" value="1"/>
</dbReference>
<accession>X0WDR9</accession>
<organism evidence="2">
    <name type="scientific">marine sediment metagenome</name>
    <dbReference type="NCBI Taxonomy" id="412755"/>
    <lineage>
        <taxon>unclassified sequences</taxon>
        <taxon>metagenomes</taxon>
        <taxon>ecological metagenomes</taxon>
    </lineage>
</organism>
<dbReference type="GO" id="GO:0005975">
    <property type="term" value="P:carbohydrate metabolic process"/>
    <property type="evidence" value="ECO:0007669"/>
    <property type="project" value="InterPro"/>
</dbReference>
<dbReference type="EMBL" id="BARS01022067">
    <property type="protein sequence ID" value="GAG10821.1"/>
    <property type="molecule type" value="Genomic_DNA"/>
</dbReference>